<organism evidence="4 5">
    <name type="scientific">Sphingobium chungbukense</name>
    <dbReference type="NCBI Taxonomy" id="56193"/>
    <lineage>
        <taxon>Bacteria</taxon>
        <taxon>Pseudomonadati</taxon>
        <taxon>Pseudomonadota</taxon>
        <taxon>Alphaproteobacteria</taxon>
        <taxon>Sphingomonadales</taxon>
        <taxon>Sphingomonadaceae</taxon>
        <taxon>Sphingobium</taxon>
    </lineage>
</organism>
<dbReference type="Proteomes" id="UP000033874">
    <property type="component" value="Unassembled WGS sequence"/>
</dbReference>
<evidence type="ECO:0000259" key="2">
    <source>
        <dbReference type="Pfam" id="PF04773"/>
    </source>
</evidence>
<dbReference type="PIRSF" id="PIRSF018266">
    <property type="entry name" value="FecR"/>
    <property type="match status" value="1"/>
</dbReference>
<dbReference type="InterPro" id="IPR006860">
    <property type="entry name" value="FecR"/>
</dbReference>
<feature type="domain" description="FecR protein" evidence="2">
    <location>
        <begin position="115"/>
        <end position="204"/>
    </location>
</feature>
<keyword evidence="1" id="KW-1133">Transmembrane helix</keyword>
<keyword evidence="5" id="KW-1185">Reference proteome</keyword>
<dbReference type="GO" id="GO:0016989">
    <property type="term" value="F:sigma factor antagonist activity"/>
    <property type="evidence" value="ECO:0007669"/>
    <property type="project" value="TreeGrafter"/>
</dbReference>
<dbReference type="PATRIC" id="fig|56193.3.peg.2451"/>
<keyword evidence="1" id="KW-0472">Membrane</keyword>
<sequence length="321" mass="33831">MTAQSEIDEGLIEQALHWQTALESDDADWDGYMSWLEADTRHREAFDAVALVSAAVDEHKDAVRALVEARAGAQDGTERRRPGRKMWLWGGGAAAALALVAAVPMLRAPEMAVDYAADAGASRSLALAGGTHVMLSPQSRIVVHGKDATRIEMASGEAYFSVRHDPARSLTVQVGSYRITDIGTRFSVNISDGGFRVAVSEGAVGVSSEGADGEVRVTAGHQLMARQGDALALSPVAPEEIGSWRQGRLSYSNAPLSLVAADISRYSGKRIIVDPALEASHFSGTLVIGDGSRLLGDLAGVMDLSVRAENGGVRLGRAGGR</sequence>
<feature type="domain" description="FecR N-terminal" evidence="3">
    <location>
        <begin position="13"/>
        <end position="50"/>
    </location>
</feature>
<dbReference type="InterPro" id="IPR032623">
    <property type="entry name" value="FecR_N"/>
</dbReference>
<dbReference type="PANTHER" id="PTHR30273:SF2">
    <property type="entry name" value="PROTEIN FECR"/>
    <property type="match status" value="1"/>
</dbReference>
<evidence type="ECO:0000259" key="3">
    <source>
        <dbReference type="Pfam" id="PF16220"/>
    </source>
</evidence>
<evidence type="ECO:0000313" key="4">
    <source>
        <dbReference type="EMBL" id="KKW91796.1"/>
    </source>
</evidence>
<evidence type="ECO:0000256" key="1">
    <source>
        <dbReference type="SAM" id="Phobius"/>
    </source>
</evidence>
<protein>
    <recommendedName>
        <fullName evidence="6">FecR protein domain-containing protein</fullName>
    </recommendedName>
</protein>
<dbReference type="AlphaFoldDB" id="A0A0M3AS99"/>
<dbReference type="Pfam" id="PF04773">
    <property type="entry name" value="FecR"/>
    <property type="match status" value="1"/>
</dbReference>
<dbReference type="PANTHER" id="PTHR30273">
    <property type="entry name" value="PERIPLASMIC SIGNAL SENSOR AND SIGMA FACTOR ACTIVATOR FECR-RELATED"/>
    <property type="match status" value="1"/>
</dbReference>
<accession>A0A0M3AS99</accession>
<keyword evidence="1" id="KW-0812">Transmembrane</keyword>
<dbReference type="InterPro" id="IPR012373">
    <property type="entry name" value="Ferrdict_sens_TM"/>
</dbReference>
<reference evidence="4 5" key="1">
    <citation type="submission" date="2015-04" db="EMBL/GenBank/DDBJ databases">
        <title>Genome sequence of aromatic hydrocarbons-degrading Sphingobium chungbukense DJ77.</title>
        <authorList>
            <person name="Kim Y.-C."/>
            <person name="Chae J.-C."/>
        </authorList>
    </citation>
    <scope>NUCLEOTIDE SEQUENCE [LARGE SCALE GENOMIC DNA]</scope>
    <source>
        <strain evidence="4 5">DJ77</strain>
    </source>
</reference>
<evidence type="ECO:0000313" key="5">
    <source>
        <dbReference type="Proteomes" id="UP000033874"/>
    </source>
</evidence>
<gene>
    <name evidence="4" type="ORF">YP76_11790</name>
</gene>
<dbReference type="Pfam" id="PF16220">
    <property type="entry name" value="DUF4880"/>
    <property type="match status" value="1"/>
</dbReference>
<dbReference type="RefSeq" id="WP_046763805.1">
    <property type="nucleotide sequence ID" value="NZ_LBIC01000005.1"/>
</dbReference>
<name>A0A0M3AS99_9SPHN</name>
<proteinExistence type="predicted"/>
<dbReference type="EMBL" id="LBIC01000005">
    <property type="protein sequence ID" value="KKW91796.1"/>
    <property type="molecule type" value="Genomic_DNA"/>
</dbReference>
<dbReference type="Gene3D" id="2.60.120.1440">
    <property type="match status" value="1"/>
</dbReference>
<dbReference type="STRING" id="56193.YP76_11790"/>
<evidence type="ECO:0008006" key="6">
    <source>
        <dbReference type="Google" id="ProtNLM"/>
    </source>
</evidence>
<feature type="transmembrane region" description="Helical" evidence="1">
    <location>
        <begin position="86"/>
        <end position="106"/>
    </location>
</feature>
<comment type="caution">
    <text evidence="4">The sequence shown here is derived from an EMBL/GenBank/DDBJ whole genome shotgun (WGS) entry which is preliminary data.</text>
</comment>